<proteinExistence type="predicted"/>
<evidence type="ECO:0000313" key="4">
    <source>
        <dbReference type="EMBL" id="MCQ1530004.1"/>
    </source>
</evidence>
<dbReference type="EMBL" id="JAJEKE010000008">
    <property type="protein sequence ID" value="MCQ1530004.1"/>
    <property type="molecule type" value="Genomic_DNA"/>
</dbReference>
<keyword evidence="2 3" id="KW-0802">TPR repeat</keyword>
<dbReference type="InterPro" id="IPR019734">
    <property type="entry name" value="TPR_rpt"/>
</dbReference>
<keyword evidence="5" id="KW-1185">Reference proteome</keyword>
<dbReference type="Pfam" id="PF13181">
    <property type="entry name" value="TPR_8"/>
    <property type="match status" value="2"/>
</dbReference>
<dbReference type="PROSITE" id="PS50293">
    <property type="entry name" value="TPR_REGION"/>
    <property type="match status" value="1"/>
</dbReference>
<dbReference type="Gene3D" id="1.25.40.10">
    <property type="entry name" value="Tetratricopeptide repeat domain"/>
    <property type="match status" value="3"/>
</dbReference>
<comment type="caution">
    <text evidence="4">The sequence shown here is derived from an EMBL/GenBank/DDBJ whole genome shotgun (WGS) entry which is preliminary data.</text>
</comment>
<dbReference type="SUPFAM" id="SSF48452">
    <property type="entry name" value="TPR-like"/>
    <property type="match status" value="2"/>
</dbReference>
<gene>
    <name evidence="4" type="ORF">LJD61_10660</name>
</gene>
<sequence length="567" mass="66568">MREKKVVPFEREADFYFDLSFKYLQNGRLKTALRYIEKAVNIKPDDSYMQFNYAGLLAELGHIEHSSSVLLNIVNNLDPGYDECYFGLGCNFLQIQKIKKALEYFEKYLSLAPYGEFAEEAEHLVEMLTMIIDANNNLDDEELEKIYKIEEDAIKFMERRDYEKALKNLEEVVSKLPNAVPAKNNLSLTNYYLGKIDIAIAMAKEVLAYEQGNVHANCNLAIYYNKLGINSLLGRQIRIIKKLYPENEDYAYKIADTLGCLNRYKEAYDAYKRLLRINGENPKYVHLTAVAAFNCKKFKEAAALWERLQETDKENFLGDYYFNIAVETQEGIREFKYLPYLYQLPKEEVGRRIDIIYEFLSLREGEAKARLAGDEHIKDIIYFVISFDKIVLRKMVFNKIRKENIIELEEVIRKYILRPDIDKNIKIEAAFLLNKIGAKEPYYVLMDGEIKEITIEPDGLLEDEWKKEWEEVKNKTLKMMKSCYKTPYKKIVEDIWYDFIKSSYPEVPNIGKIEIWAAALEFAYCKFTCKEVTQRQLADKYKVSKSSISEKSRIIFSYIGSKCRERE</sequence>
<reference evidence="4 5" key="1">
    <citation type="submission" date="2021-10" db="EMBL/GenBank/DDBJ databases">
        <title>Lutispora strain m25 sp. nov., a thermophilic, non-spore-forming bacterium isolated from a lab-scale methanogenic bioreactor digesting anaerobic sludge.</title>
        <authorList>
            <person name="El Houari A."/>
            <person name="Mcdonald J."/>
        </authorList>
    </citation>
    <scope>NUCLEOTIDE SEQUENCE [LARGE SCALE GENOMIC DNA]</scope>
    <source>
        <strain evidence="5">m25</strain>
    </source>
</reference>
<dbReference type="PANTHER" id="PTHR44943">
    <property type="entry name" value="CELLULOSE SYNTHASE OPERON PROTEIN C"/>
    <property type="match status" value="1"/>
</dbReference>
<dbReference type="SMART" id="SM00028">
    <property type="entry name" value="TPR"/>
    <property type="match status" value="6"/>
</dbReference>
<organism evidence="4 5">
    <name type="scientific">Lutispora saccharofermentans</name>
    <dbReference type="NCBI Taxonomy" id="3024236"/>
    <lineage>
        <taxon>Bacteria</taxon>
        <taxon>Bacillati</taxon>
        <taxon>Bacillota</taxon>
        <taxon>Clostridia</taxon>
        <taxon>Lutisporales</taxon>
        <taxon>Lutisporaceae</taxon>
        <taxon>Lutispora</taxon>
    </lineage>
</organism>
<dbReference type="PROSITE" id="PS50005">
    <property type="entry name" value="TPR"/>
    <property type="match status" value="2"/>
</dbReference>
<dbReference type="PANTHER" id="PTHR44943:SF8">
    <property type="entry name" value="TPR REPEAT-CONTAINING PROTEIN MJ0263"/>
    <property type="match status" value="1"/>
</dbReference>
<evidence type="ECO:0000256" key="3">
    <source>
        <dbReference type="PROSITE-ProRule" id="PRU00339"/>
    </source>
</evidence>
<name>A0ABT1NG12_9FIRM</name>
<evidence type="ECO:0000256" key="2">
    <source>
        <dbReference type="ARBA" id="ARBA00022803"/>
    </source>
</evidence>
<evidence type="ECO:0000256" key="1">
    <source>
        <dbReference type="ARBA" id="ARBA00022737"/>
    </source>
</evidence>
<feature type="repeat" description="TPR" evidence="3">
    <location>
        <begin position="82"/>
        <end position="115"/>
    </location>
</feature>
<keyword evidence="1" id="KW-0677">Repeat</keyword>
<accession>A0ABT1NG12</accession>
<dbReference type="Proteomes" id="UP001651880">
    <property type="component" value="Unassembled WGS sequence"/>
</dbReference>
<evidence type="ECO:0008006" key="6">
    <source>
        <dbReference type="Google" id="ProtNLM"/>
    </source>
</evidence>
<dbReference type="InterPro" id="IPR011990">
    <property type="entry name" value="TPR-like_helical_dom_sf"/>
</dbReference>
<dbReference type="InterPro" id="IPR051685">
    <property type="entry name" value="Ycf3/AcsC/BcsC/TPR_MFPF"/>
</dbReference>
<protein>
    <recommendedName>
        <fullName evidence="6">Tetratricopeptide repeat protein</fullName>
    </recommendedName>
</protein>
<dbReference type="RefSeq" id="WP_255227521.1">
    <property type="nucleotide sequence ID" value="NZ_JAJEKE010000008.1"/>
</dbReference>
<feature type="repeat" description="TPR" evidence="3">
    <location>
        <begin position="13"/>
        <end position="46"/>
    </location>
</feature>
<evidence type="ECO:0000313" key="5">
    <source>
        <dbReference type="Proteomes" id="UP001651880"/>
    </source>
</evidence>